<dbReference type="PANTHER" id="PTHR12143">
    <property type="entry name" value="PEPTIDE N-GLYCANASE PNGASE -RELATED"/>
    <property type="match status" value="1"/>
</dbReference>
<feature type="non-terminal residue" evidence="3">
    <location>
        <position position="201"/>
    </location>
</feature>
<reference evidence="3" key="1">
    <citation type="journal article" date="2012" name="PLoS ONE">
        <title>Gene sets for utilization of primary and secondary nutrition supplies in the distal gut of endangered iberian lynx.</title>
        <authorList>
            <person name="Alcaide M."/>
            <person name="Messina E."/>
            <person name="Richter M."/>
            <person name="Bargiela R."/>
            <person name="Peplies J."/>
            <person name="Huws S.A."/>
            <person name="Newbold C.J."/>
            <person name="Golyshin P.N."/>
            <person name="Simon M.A."/>
            <person name="Lopez G."/>
            <person name="Yakimov M.M."/>
            <person name="Ferrer M."/>
        </authorList>
    </citation>
    <scope>NUCLEOTIDE SEQUENCE</scope>
</reference>
<accession>J9G356</accession>
<comment type="caution">
    <text evidence="3">The sequence shown here is derived from an EMBL/GenBank/DDBJ whole genome shotgun (WGS) entry which is preliminary data.</text>
</comment>
<dbReference type="Gene3D" id="2.70.98.10">
    <property type="match status" value="1"/>
</dbReference>
<dbReference type="GO" id="GO:0006516">
    <property type="term" value="P:glycoprotein catabolic process"/>
    <property type="evidence" value="ECO:0007669"/>
    <property type="project" value="TreeGrafter"/>
</dbReference>
<dbReference type="GO" id="GO:0005829">
    <property type="term" value="C:cytosol"/>
    <property type="evidence" value="ECO:0007669"/>
    <property type="project" value="TreeGrafter"/>
</dbReference>
<proteinExistence type="predicted"/>
<evidence type="ECO:0000313" key="3">
    <source>
        <dbReference type="EMBL" id="EJW93989.1"/>
    </source>
</evidence>
<dbReference type="InterPro" id="IPR012939">
    <property type="entry name" value="Glyco_hydro_92"/>
</dbReference>
<dbReference type="PANTHER" id="PTHR12143:SF39">
    <property type="entry name" value="SECRETED PROTEIN"/>
    <property type="match status" value="1"/>
</dbReference>
<dbReference type="InterPro" id="IPR050883">
    <property type="entry name" value="PNGase"/>
</dbReference>
<feature type="domain" description="Glycosyl hydrolase family 92 N-terminal" evidence="2">
    <location>
        <begin position="3"/>
        <end position="107"/>
    </location>
</feature>
<dbReference type="Gene3D" id="3.30.2080.10">
    <property type="entry name" value="GH92 mannosidase domain"/>
    <property type="match status" value="1"/>
</dbReference>
<dbReference type="EMBL" id="AMCI01006642">
    <property type="protein sequence ID" value="EJW93989.1"/>
    <property type="molecule type" value="Genomic_DNA"/>
</dbReference>
<dbReference type="Pfam" id="PF07971">
    <property type="entry name" value="Glyco_hydro_92"/>
    <property type="match status" value="1"/>
</dbReference>
<feature type="domain" description="Glycosyl hydrolase family 92" evidence="1">
    <location>
        <begin position="113"/>
        <end position="190"/>
    </location>
</feature>
<dbReference type="AlphaFoldDB" id="J9G356"/>
<gene>
    <name evidence="3" type="ORF">EVA_17904</name>
</gene>
<dbReference type="InterPro" id="IPR041371">
    <property type="entry name" value="GH92_N"/>
</dbReference>
<protein>
    <submittedName>
        <fullName evidence="3">Alpha-1,2-mannosidase</fullName>
    </submittedName>
</protein>
<dbReference type="InterPro" id="IPR014718">
    <property type="entry name" value="GH-type_carb-bd"/>
</dbReference>
<evidence type="ECO:0000259" key="2">
    <source>
        <dbReference type="Pfam" id="PF17678"/>
    </source>
</evidence>
<dbReference type="GO" id="GO:0030246">
    <property type="term" value="F:carbohydrate binding"/>
    <property type="evidence" value="ECO:0007669"/>
    <property type="project" value="InterPro"/>
</dbReference>
<organism evidence="3">
    <name type="scientific">gut metagenome</name>
    <dbReference type="NCBI Taxonomy" id="749906"/>
    <lineage>
        <taxon>unclassified sequences</taxon>
        <taxon>metagenomes</taxon>
        <taxon>organismal metagenomes</taxon>
    </lineage>
</organism>
<name>J9G356_9ZZZZ</name>
<dbReference type="GO" id="GO:0000224">
    <property type="term" value="F:peptide-N4-(N-acetyl-beta-glucosaminyl)asparagine amidase activity"/>
    <property type="evidence" value="ECO:0007669"/>
    <property type="project" value="TreeGrafter"/>
</dbReference>
<dbReference type="Pfam" id="PF17678">
    <property type="entry name" value="Glyco_hydro_92N"/>
    <property type="match status" value="1"/>
</dbReference>
<evidence type="ECO:0000259" key="1">
    <source>
        <dbReference type="Pfam" id="PF07971"/>
    </source>
</evidence>
<sequence>MLAELTATPHVGVHRYTYNGDKEAKLVVDMEHSLDNELIYEGHVKQISKNEISGMRSTQGWVDKQYIYFVAQFSQPICSFEQESDRIATLGFDTSSGKSVVCKVGLSIVSEENARLNIESETAAQGFDFDAIHNATRALWEGELDDITVDGGSLAERTNFYTAMYHSKVIPNIANDVNGQFRSHDMSISRVTPGKRHFSTF</sequence>